<evidence type="ECO:0000256" key="4">
    <source>
        <dbReference type="ARBA" id="ARBA00022692"/>
    </source>
</evidence>
<sequence length="335" mass="37667">MMAPINNLLLSIINLIYKVIPDYGFAIIAFTLLIKLCISPLDLKSRRSMKRMADLNPKMEALKKKYGNDQEKYNQKMQELYAKEKINPLSGCLPMLLSFPILIAMFSAMRTVANEELVRQFLTFQADPSIDVSLLAQPFLWIKNLWMPDTPFATVLPDLNSLQVIGYETWNSASQQLVAQGILSAPLNLANQNALTEYINNVVAPFIASAEYAPHVAAISPAFANINFIFFSLTIFKDFNGLYILPALAVVSQIFMTRISTQQTAQTQAQGQANMKMMNWMFAAMSLLFCTTSSAAFSLYWVTSNVFAIIQQIAFAKYFEWQDRKAAIAEEVGIK</sequence>
<feature type="domain" description="Membrane insertase YidC/Oxa/ALB C-terminal" evidence="11">
    <location>
        <begin position="23"/>
        <end position="315"/>
    </location>
</feature>
<evidence type="ECO:0000256" key="9">
    <source>
        <dbReference type="RuleBase" id="RU003945"/>
    </source>
</evidence>
<feature type="transmembrane region" description="Helical" evidence="10">
    <location>
        <begin position="86"/>
        <end position="109"/>
    </location>
</feature>
<evidence type="ECO:0000256" key="3">
    <source>
        <dbReference type="ARBA" id="ARBA00022475"/>
    </source>
</evidence>
<dbReference type="CDD" id="cd20070">
    <property type="entry name" value="5TM_YidC_Alb3"/>
    <property type="match status" value="1"/>
</dbReference>
<feature type="transmembrane region" description="Helical" evidence="10">
    <location>
        <begin position="23"/>
        <end position="43"/>
    </location>
</feature>
<evidence type="ECO:0000256" key="1">
    <source>
        <dbReference type="ARBA" id="ARBA00004651"/>
    </source>
</evidence>
<evidence type="ECO:0000313" key="12">
    <source>
        <dbReference type="EMBL" id="HIQ71882.1"/>
    </source>
</evidence>
<evidence type="ECO:0000256" key="6">
    <source>
        <dbReference type="ARBA" id="ARBA00022989"/>
    </source>
</evidence>
<organism evidence="12 13">
    <name type="scientific">Candidatus Onthenecus intestinigallinarum</name>
    <dbReference type="NCBI Taxonomy" id="2840875"/>
    <lineage>
        <taxon>Bacteria</taxon>
        <taxon>Bacillati</taxon>
        <taxon>Bacillota</taxon>
        <taxon>Clostridia</taxon>
        <taxon>Eubacteriales</taxon>
        <taxon>Candidatus Onthenecus</taxon>
    </lineage>
</organism>
<dbReference type="GO" id="GO:0032977">
    <property type="term" value="F:membrane insertase activity"/>
    <property type="evidence" value="ECO:0007669"/>
    <property type="project" value="InterPro"/>
</dbReference>
<evidence type="ECO:0000256" key="7">
    <source>
        <dbReference type="ARBA" id="ARBA00023136"/>
    </source>
</evidence>
<evidence type="ECO:0000256" key="10">
    <source>
        <dbReference type="SAM" id="Phobius"/>
    </source>
</evidence>
<name>A0A9D0Z9V4_9FIRM</name>
<protein>
    <submittedName>
        <fullName evidence="12">YidC/Oxa1 family membrane protein insertase</fullName>
    </submittedName>
</protein>
<keyword evidence="4 9" id="KW-0812">Transmembrane</keyword>
<feature type="transmembrane region" description="Helical" evidence="10">
    <location>
        <begin position="241"/>
        <end position="259"/>
    </location>
</feature>
<dbReference type="InterPro" id="IPR047196">
    <property type="entry name" value="YidC_ALB_C"/>
</dbReference>
<dbReference type="PANTHER" id="PTHR12428">
    <property type="entry name" value="OXA1"/>
    <property type="match status" value="1"/>
</dbReference>
<dbReference type="AlphaFoldDB" id="A0A9D0Z9V4"/>
<dbReference type="InterPro" id="IPR028055">
    <property type="entry name" value="YidC/Oxa/ALB_C"/>
</dbReference>
<keyword evidence="3" id="KW-1003">Cell membrane</keyword>
<evidence type="ECO:0000256" key="2">
    <source>
        <dbReference type="ARBA" id="ARBA00022448"/>
    </source>
</evidence>
<keyword evidence="5" id="KW-0653">Protein transport</keyword>
<keyword evidence="6 10" id="KW-1133">Transmembrane helix</keyword>
<keyword evidence="2" id="KW-0813">Transport</keyword>
<comment type="caution">
    <text evidence="12">The sequence shown here is derived from an EMBL/GenBank/DDBJ whole genome shotgun (WGS) entry which is preliminary data.</text>
</comment>
<dbReference type="GO" id="GO:0005886">
    <property type="term" value="C:plasma membrane"/>
    <property type="evidence" value="ECO:0007669"/>
    <property type="project" value="UniProtKB-SubCell"/>
</dbReference>
<reference evidence="12" key="2">
    <citation type="journal article" date="2021" name="PeerJ">
        <title>Extensive microbial diversity within the chicken gut microbiome revealed by metagenomics and culture.</title>
        <authorList>
            <person name="Gilroy R."/>
            <person name="Ravi A."/>
            <person name="Getino M."/>
            <person name="Pursley I."/>
            <person name="Horton D.L."/>
            <person name="Alikhan N.F."/>
            <person name="Baker D."/>
            <person name="Gharbi K."/>
            <person name="Hall N."/>
            <person name="Watson M."/>
            <person name="Adriaenssens E.M."/>
            <person name="Foster-Nyarko E."/>
            <person name="Jarju S."/>
            <person name="Secka A."/>
            <person name="Antonio M."/>
            <person name="Oren A."/>
            <person name="Chaudhuri R.R."/>
            <person name="La Ragione R."/>
            <person name="Hildebrand F."/>
            <person name="Pallen M.J."/>
        </authorList>
    </citation>
    <scope>NUCLEOTIDE SEQUENCE</scope>
    <source>
        <strain evidence="12">ChiSxjej2B14-6234</strain>
    </source>
</reference>
<evidence type="ECO:0000313" key="13">
    <source>
        <dbReference type="Proteomes" id="UP000886887"/>
    </source>
</evidence>
<keyword evidence="7 10" id="KW-0472">Membrane</keyword>
<dbReference type="Proteomes" id="UP000886887">
    <property type="component" value="Unassembled WGS sequence"/>
</dbReference>
<evidence type="ECO:0000256" key="5">
    <source>
        <dbReference type="ARBA" id="ARBA00022927"/>
    </source>
</evidence>
<evidence type="ECO:0000256" key="8">
    <source>
        <dbReference type="ARBA" id="ARBA00023186"/>
    </source>
</evidence>
<dbReference type="EMBL" id="DVFJ01000021">
    <property type="protein sequence ID" value="HIQ71882.1"/>
    <property type="molecule type" value="Genomic_DNA"/>
</dbReference>
<evidence type="ECO:0000259" key="11">
    <source>
        <dbReference type="Pfam" id="PF02096"/>
    </source>
</evidence>
<comment type="subcellular location">
    <subcellularLocation>
        <location evidence="1">Cell membrane</location>
        <topology evidence="1">Multi-pass membrane protein</topology>
    </subcellularLocation>
    <subcellularLocation>
        <location evidence="9">Membrane</location>
        <topology evidence="9">Multi-pass membrane protein</topology>
    </subcellularLocation>
</comment>
<comment type="similarity">
    <text evidence="9">Belongs to the OXA1/ALB3/YidC family.</text>
</comment>
<keyword evidence="8" id="KW-0143">Chaperone</keyword>
<proteinExistence type="inferred from homology"/>
<accession>A0A9D0Z9V4</accession>
<feature type="transmembrane region" description="Helical" evidence="10">
    <location>
        <begin position="280"/>
        <end position="302"/>
    </location>
</feature>
<dbReference type="PANTHER" id="PTHR12428:SF65">
    <property type="entry name" value="CYTOCHROME C OXIDASE ASSEMBLY PROTEIN COX18, MITOCHONDRIAL"/>
    <property type="match status" value="1"/>
</dbReference>
<dbReference type="GO" id="GO:0015031">
    <property type="term" value="P:protein transport"/>
    <property type="evidence" value="ECO:0007669"/>
    <property type="project" value="UniProtKB-KW"/>
</dbReference>
<dbReference type="Pfam" id="PF02096">
    <property type="entry name" value="60KD_IMP"/>
    <property type="match status" value="1"/>
</dbReference>
<gene>
    <name evidence="12" type="ORF">IAB73_06735</name>
</gene>
<reference evidence="12" key="1">
    <citation type="submission" date="2020-10" db="EMBL/GenBank/DDBJ databases">
        <authorList>
            <person name="Gilroy R."/>
        </authorList>
    </citation>
    <scope>NUCLEOTIDE SEQUENCE</scope>
    <source>
        <strain evidence="12">ChiSxjej2B14-6234</strain>
    </source>
</reference>
<dbReference type="NCBIfam" id="TIGR03592">
    <property type="entry name" value="yidC_oxa1_cterm"/>
    <property type="match status" value="1"/>
</dbReference>
<dbReference type="InterPro" id="IPR001708">
    <property type="entry name" value="YidC/ALB3/OXA1/COX18"/>
</dbReference>
<dbReference type="GO" id="GO:0051205">
    <property type="term" value="P:protein insertion into membrane"/>
    <property type="evidence" value="ECO:0007669"/>
    <property type="project" value="TreeGrafter"/>
</dbReference>